<evidence type="ECO:0000313" key="3">
    <source>
        <dbReference type="Proteomes" id="UP001162480"/>
    </source>
</evidence>
<proteinExistence type="predicted"/>
<sequence length="102" mass="11878">MTYIQRFNSFGYPYTIFIGFMAAMNVVQGAIRCSRCDSRMDSFYGECEESPPSPTQCPEVPNSKYCLILRETTFAGVQIRFARDCTPSYYEENCVSWWKYPE</sequence>
<dbReference type="AlphaFoldDB" id="A0AA36BUN0"/>
<name>A0AA36BUN0_OCTVU</name>
<reference evidence="2" key="1">
    <citation type="submission" date="2023-08" db="EMBL/GenBank/DDBJ databases">
        <authorList>
            <person name="Alioto T."/>
            <person name="Alioto T."/>
            <person name="Gomez Garrido J."/>
        </authorList>
    </citation>
    <scope>NUCLEOTIDE SEQUENCE</scope>
</reference>
<feature type="transmembrane region" description="Helical" evidence="1">
    <location>
        <begin position="12"/>
        <end position="31"/>
    </location>
</feature>
<protein>
    <submittedName>
        <fullName evidence="2">Uncharacterized protein</fullName>
    </submittedName>
</protein>
<evidence type="ECO:0000313" key="2">
    <source>
        <dbReference type="EMBL" id="CAI9740548.1"/>
    </source>
</evidence>
<keyword evidence="1" id="KW-1133">Transmembrane helix</keyword>
<keyword evidence="3" id="KW-1185">Reference proteome</keyword>
<accession>A0AA36BUN0</accession>
<dbReference type="Proteomes" id="UP001162480">
    <property type="component" value="Chromosome 25"/>
</dbReference>
<evidence type="ECO:0000256" key="1">
    <source>
        <dbReference type="SAM" id="Phobius"/>
    </source>
</evidence>
<dbReference type="EMBL" id="OX597838">
    <property type="protein sequence ID" value="CAI9740548.1"/>
    <property type="molecule type" value="Genomic_DNA"/>
</dbReference>
<keyword evidence="1" id="KW-0472">Membrane</keyword>
<organism evidence="2 3">
    <name type="scientific">Octopus vulgaris</name>
    <name type="common">Common octopus</name>
    <dbReference type="NCBI Taxonomy" id="6645"/>
    <lineage>
        <taxon>Eukaryota</taxon>
        <taxon>Metazoa</taxon>
        <taxon>Spiralia</taxon>
        <taxon>Lophotrochozoa</taxon>
        <taxon>Mollusca</taxon>
        <taxon>Cephalopoda</taxon>
        <taxon>Coleoidea</taxon>
        <taxon>Octopodiformes</taxon>
        <taxon>Octopoda</taxon>
        <taxon>Incirrata</taxon>
        <taxon>Octopodidae</taxon>
        <taxon>Octopus</taxon>
    </lineage>
</organism>
<gene>
    <name evidence="2" type="ORF">OCTVUL_1B011951</name>
</gene>
<keyword evidence="1" id="KW-0812">Transmembrane</keyword>